<comment type="catalytic activity">
    <reaction evidence="3">
        <text>cytidine(34) in elongator tRNA(Met) + acetate + ATP = N(4)-acetylcytidine(34) in elongator tRNA(Met) + AMP + diphosphate</text>
        <dbReference type="Rhea" id="RHEA:58144"/>
        <dbReference type="Rhea" id="RHEA-COMP:10693"/>
        <dbReference type="Rhea" id="RHEA-COMP:10694"/>
        <dbReference type="ChEBI" id="CHEBI:30089"/>
        <dbReference type="ChEBI" id="CHEBI:30616"/>
        <dbReference type="ChEBI" id="CHEBI:33019"/>
        <dbReference type="ChEBI" id="CHEBI:74900"/>
        <dbReference type="ChEBI" id="CHEBI:82748"/>
        <dbReference type="ChEBI" id="CHEBI:456215"/>
    </reaction>
</comment>
<comment type="caution">
    <text evidence="3">Lacks conserved residue(s) required for the propagation of feature annotation.</text>
</comment>
<dbReference type="HAMAP" id="MF_01539">
    <property type="entry name" value="TmcAL"/>
    <property type="match status" value="1"/>
</dbReference>
<dbReference type="Proteomes" id="UP000531840">
    <property type="component" value="Unassembled WGS sequence"/>
</dbReference>
<evidence type="ECO:0000256" key="1">
    <source>
        <dbReference type="ARBA" id="ARBA00022598"/>
    </source>
</evidence>
<comment type="similarity">
    <text evidence="3">Belongs to the TmcAL family.</text>
</comment>
<gene>
    <name evidence="3" type="primary">tmcAL</name>
    <name evidence="4" type="ORF">HZY85_00955</name>
</gene>
<dbReference type="InterPro" id="IPR014729">
    <property type="entry name" value="Rossmann-like_a/b/a_fold"/>
</dbReference>
<evidence type="ECO:0000256" key="2">
    <source>
        <dbReference type="ARBA" id="ARBA00022694"/>
    </source>
</evidence>
<evidence type="ECO:0000313" key="5">
    <source>
        <dbReference type="Proteomes" id="UP000531840"/>
    </source>
</evidence>
<dbReference type="Pfam" id="PF05636">
    <property type="entry name" value="HIGH_NTase1"/>
    <property type="match status" value="1"/>
</dbReference>
<dbReference type="PANTHER" id="PTHR37825">
    <property type="entry name" value="TRNA(MET) CYTIDINE ACETATE LIGASE"/>
    <property type="match status" value="1"/>
</dbReference>
<comment type="caution">
    <text evidence="4">The sequence shown here is derived from an EMBL/GenBank/DDBJ whole genome shotgun (WGS) entry which is preliminary data.</text>
</comment>
<dbReference type="SUPFAM" id="SSF52374">
    <property type="entry name" value="Nucleotidylyl transferase"/>
    <property type="match status" value="1"/>
</dbReference>
<sequence>MRIGLIAEFNPLHTGHKYLISEAKKIIAENGVGELVCVMSEFFTQRGEVAIIDGYSRAREAIYSGCDLVIALPYRVSVAFSDDFAHKSIEILVNCKITHLIFGTEEDIEKFEYMYNLENSSETTIKIKEYLKLGYSYPKIMSKIFEINSVNSNFILAYSYYKAIKKLAPNIKLIPVKRRGQNLNQTNLDDSEFLSATSIRKNYANELIKNYISENMYNNIFNKANMNEEKFYNLLKYKILSLGKENLKNIYDVTEGLENRIYQAALISNNYDELVALISTKRYTNKRIKRILSYVLTNSSRNEMLEDIKDLRILAVNKNKTYLIKEINKLEKVKLHQKLNKNNEKYFKHDIRVARIYNIFYNENDIFKYNIEIVE</sequence>
<feature type="binding site" evidence="3">
    <location>
        <position position="153"/>
    </location>
    <ligand>
        <name>ATP</name>
        <dbReference type="ChEBI" id="CHEBI:30616"/>
    </ligand>
</feature>
<dbReference type="EC" id="6.3.4.-" evidence="3"/>
<dbReference type="RefSeq" id="WP_179939934.1">
    <property type="nucleotide sequence ID" value="NZ_JACBYF010000001.1"/>
</dbReference>
<protein>
    <recommendedName>
        <fullName evidence="3">tRNA(Met) cytidine acetate ligase</fullName>
        <ecNumber evidence="3">6.3.4.-</ecNumber>
    </recommendedName>
</protein>
<name>A0ABX2T0Q1_9BACL</name>
<evidence type="ECO:0000313" key="4">
    <source>
        <dbReference type="EMBL" id="NYS46765.1"/>
    </source>
</evidence>
<keyword evidence="3" id="KW-0694">RNA-binding</keyword>
<keyword evidence="1 3" id="KW-0436">Ligase</keyword>
<keyword evidence="3" id="KW-0547">Nucleotide-binding</keyword>
<comment type="subcellular location">
    <subcellularLocation>
        <location evidence="3">Cytoplasm</location>
    </subcellularLocation>
</comment>
<feature type="binding site" evidence="3">
    <location>
        <position position="103"/>
    </location>
    <ligand>
        <name>ATP</name>
        <dbReference type="ChEBI" id="CHEBI:30616"/>
    </ligand>
</feature>
<dbReference type="EMBL" id="JACBYF010000001">
    <property type="protein sequence ID" value="NYS46765.1"/>
    <property type="molecule type" value="Genomic_DNA"/>
</dbReference>
<evidence type="ECO:0000256" key="3">
    <source>
        <dbReference type="HAMAP-Rule" id="MF_01539"/>
    </source>
</evidence>
<comment type="function">
    <text evidence="3">Catalyzes the formation of N(4)-acetylcytidine (ac(4)C) at the wobble position of elongator tRNA(Met), using acetate and ATP as substrates. First activates an acetate ion to form acetyladenylate (Ac-AMP) and then transfers the acetyl group to tRNA to form ac(4)C34.</text>
</comment>
<dbReference type="PANTHER" id="PTHR37825:SF1">
    <property type="entry name" value="TRNA(MET) CYTIDINE ACETATE LIGASE"/>
    <property type="match status" value="1"/>
</dbReference>
<reference evidence="4 5" key="1">
    <citation type="submission" date="2020-07" db="EMBL/GenBank/DDBJ databases">
        <title>MOT database genomes.</title>
        <authorList>
            <person name="Joseph S."/>
            <person name="Aduse-Opoku J."/>
            <person name="Hashim A."/>
            <person name="Wade W."/>
            <person name="Curtis M."/>
        </authorList>
    </citation>
    <scope>NUCLEOTIDE SEQUENCE [LARGE SCALE GENOMIC DNA]</scope>
    <source>
        <strain evidence="4 5">CIP 106318</strain>
    </source>
</reference>
<keyword evidence="5" id="KW-1185">Reference proteome</keyword>
<proteinExistence type="inferred from homology"/>
<feature type="binding site" evidence="3">
    <location>
        <position position="178"/>
    </location>
    <ligand>
        <name>ATP</name>
        <dbReference type="ChEBI" id="CHEBI:30616"/>
    </ligand>
</feature>
<keyword evidence="3" id="KW-0820">tRNA-binding</keyword>
<keyword evidence="3" id="KW-0963">Cytoplasm</keyword>
<keyword evidence="3" id="KW-0067">ATP-binding</keyword>
<dbReference type="Gene3D" id="3.40.50.620">
    <property type="entry name" value="HUPs"/>
    <property type="match status" value="1"/>
</dbReference>
<organism evidence="4 5">
    <name type="scientific">Gemelliphila palaticanis</name>
    <dbReference type="NCBI Taxonomy" id="81950"/>
    <lineage>
        <taxon>Bacteria</taxon>
        <taxon>Bacillati</taxon>
        <taxon>Bacillota</taxon>
        <taxon>Bacilli</taxon>
        <taxon>Bacillales</taxon>
        <taxon>Gemellaceae</taxon>
        <taxon>Gemelliphila</taxon>
    </lineage>
</organism>
<accession>A0ABX2T0Q1</accession>
<dbReference type="InterPro" id="IPR008513">
    <property type="entry name" value="tRNA(Met)_cyd_acetate_ligase"/>
</dbReference>
<feature type="binding site" evidence="3">
    <location>
        <begin position="6"/>
        <end position="19"/>
    </location>
    <ligand>
        <name>ATP</name>
        <dbReference type="ChEBI" id="CHEBI:30616"/>
    </ligand>
</feature>
<keyword evidence="2 3" id="KW-0819">tRNA processing</keyword>